<protein>
    <submittedName>
        <fullName evidence="3">SRPBCC family protein</fullName>
    </submittedName>
</protein>
<dbReference type="Pfam" id="PF08327">
    <property type="entry name" value="AHSA1"/>
    <property type="match status" value="1"/>
</dbReference>
<dbReference type="InterPro" id="IPR013538">
    <property type="entry name" value="ASHA1/2-like_C"/>
</dbReference>
<accession>A0A934PN98</accession>
<dbReference type="EMBL" id="JAEHFV010000003">
    <property type="protein sequence ID" value="MBK0369995.1"/>
    <property type="molecule type" value="Genomic_DNA"/>
</dbReference>
<evidence type="ECO:0000256" key="1">
    <source>
        <dbReference type="ARBA" id="ARBA00006817"/>
    </source>
</evidence>
<dbReference type="Proteomes" id="UP000609172">
    <property type="component" value="Unassembled WGS sequence"/>
</dbReference>
<proteinExistence type="inferred from homology"/>
<gene>
    <name evidence="3" type="ORF">I5M07_09085</name>
</gene>
<keyword evidence="4" id="KW-1185">Reference proteome</keyword>
<dbReference type="SUPFAM" id="SSF55961">
    <property type="entry name" value="Bet v1-like"/>
    <property type="match status" value="1"/>
</dbReference>
<comment type="similarity">
    <text evidence="1">Belongs to the AHA1 family.</text>
</comment>
<dbReference type="Gene3D" id="3.30.530.20">
    <property type="match status" value="1"/>
</dbReference>
<dbReference type="InterPro" id="IPR023393">
    <property type="entry name" value="START-like_dom_sf"/>
</dbReference>
<evidence type="ECO:0000313" key="4">
    <source>
        <dbReference type="Proteomes" id="UP000609172"/>
    </source>
</evidence>
<dbReference type="CDD" id="cd08901">
    <property type="entry name" value="SRPBCC_CalC_Aha1-like_8"/>
    <property type="match status" value="1"/>
</dbReference>
<sequence>MTNQSIPAATTAMMIRKPVDLVFNAFVDPAITSQFWFTKGTNKLVEGQVVIWTWEMYNVEIPVTVLTIVENQKIGIEWGNYQEKTIVDFEFKVLNNDKTFVTITNYGFQGTSDTIIKNITDSVGGFTWVLAGLKSYLEHGLNMNFIADRFPK</sequence>
<reference evidence="3" key="1">
    <citation type="submission" date="2020-12" db="EMBL/GenBank/DDBJ databases">
        <title>Bacterial novel species Flavobacterium sp. SE-1-e isolated from soil.</title>
        <authorList>
            <person name="Jung H.-Y."/>
        </authorList>
    </citation>
    <scope>NUCLEOTIDE SEQUENCE</scope>
    <source>
        <strain evidence="3">SE-1-e</strain>
    </source>
</reference>
<organism evidence="3 4">
    <name type="scientific">Flavobacterium agrisoli</name>
    <dbReference type="NCBI Taxonomy" id="2793066"/>
    <lineage>
        <taxon>Bacteria</taxon>
        <taxon>Pseudomonadati</taxon>
        <taxon>Bacteroidota</taxon>
        <taxon>Flavobacteriia</taxon>
        <taxon>Flavobacteriales</taxon>
        <taxon>Flavobacteriaceae</taxon>
        <taxon>Flavobacterium</taxon>
    </lineage>
</organism>
<dbReference type="AlphaFoldDB" id="A0A934PN98"/>
<evidence type="ECO:0000313" key="3">
    <source>
        <dbReference type="EMBL" id="MBK0369995.1"/>
    </source>
</evidence>
<dbReference type="RefSeq" id="WP_200106070.1">
    <property type="nucleotide sequence ID" value="NZ_JAEHFV010000003.1"/>
</dbReference>
<evidence type="ECO:0000259" key="2">
    <source>
        <dbReference type="Pfam" id="PF08327"/>
    </source>
</evidence>
<comment type="caution">
    <text evidence="3">The sequence shown here is derived from an EMBL/GenBank/DDBJ whole genome shotgun (WGS) entry which is preliminary data.</text>
</comment>
<name>A0A934PN98_9FLAO</name>
<feature type="domain" description="Activator of Hsp90 ATPase homologue 1/2-like C-terminal" evidence="2">
    <location>
        <begin position="18"/>
        <end position="138"/>
    </location>
</feature>